<name>A0AAN7JDH9_9MYRT</name>
<dbReference type="Proteomes" id="UP001345219">
    <property type="component" value="Chromosome 12"/>
</dbReference>
<dbReference type="PANTHER" id="PTHR47926:SF452">
    <property type="entry name" value="PENTATRICOPEPTIDE REPEAT-CONTAINING PROTEIN"/>
    <property type="match status" value="1"/>
</dbReference>
<dbReference type="EMBL" id="JAXIOK010000019">
    <property type="protein sequence ID" value="KAK4748071.1"/>
    <property type="molecule type" value="Genomic_DNA"/>
</dbReference>
<dbReference type="Pfam" id="PF01535">
    <property type="entry name" value="PPR"/>
    <property type="match status" value="3"/>
</dbReference>
<proteinExistence type="predicted"/>
<reference evidence="3 4" key="1">
    <citation type="journal article" date="2023" name="Hortic Res">
        <title>Pangenome of water caltrop reveals structural variations and asymmetric subgenome divergence after allopolyploidization.</title>
        <authorList>
            <person name="Zhang X."/>
            <person name="Chen Y."/>
            <person name="Wang L."/>
            <person name="Yuan Y."/>
            <person name="Fang M."/>
            <person name="Shi L."/>
            <person name="Lu R."/>
            <person name="Comes H.P."/>
            <person name="Ma Y."/>
            <person name="Chen Y."/>
            <person name="Huang G."/>
            <person name="Zhou Y."/>
            <person name="Zheng Z."/>
            <person name="Qiu Y."/>
        </authorList>
    </citation>
    <scope>NUCLEOTIDE SEQUENCE [LARGE SCALE GENOMIC DNA]</scope>
    <source>
        <tissue evidence="3">Roots</tissue>
    </source>
</reference>
<evidence type="ECO:0000313" key="4">
    <source>
        <dbReference type="Proteomes" id="UP001345219"/>
    </source>
</evidence>
<dbReference type="InterPro" id="IPR002885">
    <property type="entry name" value="PPR_rpt"/>
</dbReference>
<dbReference type="Gene3D" id="1.25.40.10">
    <property type="entry name" value="Tetratricopeptide repeat domain"/>
    <property type="match status" value="3"/>
</dbReference>
<accession>A0AAN7JDH9</accession>
<keyword evidence="1" id="KW-0677">Repeat</keyword>
<dbReference type="PROSITE" id="PS51375">
    <property type="entry name" value="PPR"/>
    <property type="match status" value="3"/>
</dbReference>
<feature type="repeat" description="PPR" evidence="2">
    <location>
        <begin position="113"/>
        <end position="147"/>
    </location>
</feature>
<feature type="repeat" description="PPR" evidence="2">
    <location>
        <begin position="249"/>
        <end position="283"/>
    </location>
</feature>
<comment type="caution">
    <text evidence="3">The sequence shown here is derived from an EMBL/GenBank/DDBJ whole genome shotgun (WGS) entry which is preliminary data.</text>
</comment>
<evidence type="ECO:0000256" key="1">
    <source>
        <dbReference type="ARBA" id="ARBA00022737"/>
    </source>
</evidence>
<protein>
    <recommendedName>
        <fullName evidence="5">Pentatricopeptide repeat-containing protein</fullName>
    </recommendedName>
</protein>
<dbReference type="FunFam" id="1.25.40.10:FF:000348">
    <property type="entry name" value="Pentatricopeptide repeat-containing protein chloroplastic"/>
    <property type="match status" value="1"/>
</dbReference>
<evidence type="ECO:0000313" key="3">
    <source>
        <dbReference type="EMBL" id="KAK4748071.1"/>
    </source>
</evidence>
<dbReference type="FunFam" id="1.25.40.10:FF:000790">
    <property type="entry name" value="Pentatricopeptide repeat-containing protein"/>
    <property type="match status" value="1"/>
</dbReference>
<dbReference type="Pfam" id="PF13041">
    <property type="entry name" value="PPR_2"/>
    <property type="match status" value="1"/>
</dbReference>
<dbReference type="PANTHER" id="PTHR47926">
    <property type="entry name" value="PENTATRICOPEPTIDE REPEAT-CONTAINING PROTEIN"/>
    <property type="match status" value="1"/>
</dbReference>
<dbReference type="InterPro" id="IPR011990">
    <property type="entry name" value="TPR-like_helical_dom_sf"/>
</dbReference>
<dbReference type="AlphaFoldDB" id="A0AAN7JDH9"/>
<evidence type="ECO:0000256" key="2">
    <source>
        <dbReference type="PROSITE-ProRule" id="PRU00708"/>
    </source>
</evidence>
<dbReference type="GO" id="GO:0009451">
    <property type="term" value="P:RNA modification"/>
    <property type="evidence" value="ECO:0007669"/>
    <property type="project" value="InterPro"/>
</dbReference>
<dbReference type="GO" id="GO:0003723">
    <property type="term" value="F:RNA binding"/>
    <property type="evidence" value="ECO:0007669"/>
    <property type="project" value="InterPro"/>
</dbReference>
<feature type="repeat" description="PPR" evidence="2">
    <location>
        <begin position="284"/>
        <end position="318"/>
    </location>
</feature>
<evidence type="ECO:0008006" key="5">
    <source>
        <dbReference type="Google" id="ProtNLM"/>
    </source>
</evidence>
<sequence>MNPSLTGPNEAWAHRMVAGDQERRCFQPPPQALAIYIRMHRRSVPFDSFSILFTLKSCTELLSPATVIRHLHSHIIKLGFSSHVHVATALINVYATSSLREACKLFDEMPRRNSVTWNVMVTCHARAGDVESARRLFDEIPSRDSVSWSVMIDAYLSSGKWADGFGLFRQMLAGPTGPKPDQVTMGSVLSACAQTGSLGLMVGKSIHSFAVKNGWEINVDMGTMLIDMYAKCGLMKYALKLFKLMEERNLLTWTALICGSAQNGHSKEALALFEVMRKTGLQPNEMTFTGVLSACANNGLVEDGRRYFKMLEECGVKPRIQHYGCMVDLFGKAGLLEEAYELIHKMEFEPNVVVWGSYLAACKTHKRFDMAEGVIDRVTSALRPQRDGGVYMLISDLYVLNDKWDEARKIRERMLDQRGRKVRGSSFIKTGE</sequence>
<keyword evidence="4" id="KW-1185">Reference proteome</keyword>
<organism evidence="3 4">
    <name type="scientific">Trapa incisa</name>
    <dbReference type="NCBI Taxonomy" id="236973"/>
    <lineage>
        <taxon>Eukaryota</taxon>
        <taxon>Viridiplantae</taxon>
        <taxon>Streptophyta</taxon>
        <taxon>Embryophyta</taxon>
        <taxon>Tracheophyta</taxon>
        <taxon>Spermatophyta</taxon>
        <taxon>Magnoliopsida</taxon>
        <taxon>eudicotyledons</taxon>
        <taxon>Gunneridae</taxon>
        <taxon>Pentapetalae</taxon>
        <taxon>rosids</taxon>
        <taxon>malvids</taxon>
        <taxon>Myrtales</taxon>
        <taxon>Lythraceae</taxon>
        <taxon>Trapa</taxon>
    </lineage>
</organism>
<dbReference type="NCBIfam" id="TIGR00756">
    <property type="entry name" value="PPR"/>
    <property type="match status" value="6"/>
</dbReference>
<gene>
    <name evidence="3" type="ORF">SAY87_014657</name>
</gene>
<dbReference type="InterPro" id="IPR046960">
    <property type="entry name" value="PPR_At4g14850-like_plant"/>
</dbReference>